<evidence type="ECO:0000313" key="3">
    <source>
        <dbReference type="Proteomes" id="UP001387364"/>
    </source>
</evidence>
<accession>A0ABZ2N9W5</accession>
<dbReference type="InterPro" id="IPR025613">
    <property type="entry name" value="YlbE"/>
</dbReference>
<sequence>MRQEVMGKINNNKEWLAYLRKEPIWYRLLSRNPYDLEKFERASLHYYKKTFPHQVERVNDGLLLASALFSMMNSQMSTPASSEATNSTEPLKNDQ</sequence>
<dbReference type="Pfam" id="PF14003">
    <property type="entry name" value="YlbE"/>
    <property type="match status" value="1"/>
</dbReference>
<organism evidence="2 3">
    <name type="scientific">Bacillus kandeliae</name>
    <dbReference type="NCBI Taxonomy" id="3129297"/>
    <lineage>
        <taxon>Bacteria</taxon>
        <taxon>Bacillati</taxon>
        <taxon>Bacillota</taxon>
        <taxon>Bacilli</taxon>
        <taxon>Bacillales</taxon>
        <taxon>Bacillaceae</taxon>
        <taxon>Bacillus</taxon>
    </lineage>
</organism>
<feature type="region of interest" description="Disordered" evidence="1">
    <location>
        <begin position="76"/>
        <end position="95"/>
    </location>
</feature>
<protein>
    <submittedName>
        <fullName evidence="2">YlbE-like family protein</fullName>
    </submittedName>
</protein>
<evidence type="ECO:0000256" key="1">
    <source>
        <dbReference type="SAM" id="MobiDB-lite"/>
    </source>
</evidence>
<proteinExistence type="predicted"/>
<name>A0ABZ2N9W5_9BACI</name>
<reference evidence="2 3" key="1">
    <citation type="submission" date="2024-02" db="EMBL/GenBank/DDBJ databases">
        <title>Seven novel Bacillus-like species.</title>
        <authorList>
            <person name="Liu G."/>
        </authorList>
    </citation>
    <scope>NUCLEOTIDE SEQUENCE [LARGE SCALE GENOMIC DNA]</scope>
    <source>
        <strain evidence="2 3">FJAT-52991</strain>
    </source>
</reference>
<dbReference type="EMBL" id="CP147404">
    <property type="protein sequence ID" value="WXB94229.1"/>
    <property type="molecule type" value="Genomic_DNA"/>
</dbReference>
<dbReference type="RefSeq" id="WP_338753875.1">
    <property type="nucleotide sequence ID" value="NZ_CP147404.1"/>
</dbReference>
<evidence type="ECO:0000313" key="2">
    <source>
        <dbReference type="EMBL" id="WXB94229.1"/>
    </source>
</evidence>
<keyword evidence="3" id="KW-1185">Reference proteome</keyword>
<dbReference type="Proteomes" id="UP001387364">
    <property type="component" value="Chromosome"/>
</dbReference>
<gene>
    <name evidence="2" type="ORF">WDJ61_06260</name>
</gene>